<proteinExistence type="predicted"/>
<evidence type="ECO:0000256" key="1">
    <source>
        <dbReference type="SAM" id="MobiDB-lite"/>
    </source>
</evidence>
<protein>
    <recommendedName>
        <fullName evidence="4">XRE family transcriptional regulator</fullName>
    </recommendedName>
</protein>
<evidence type="ECO:0000313" key="3">
    <source>
        <dbReference type="Proteomes" id="UP001320691"/>
    </source>
</evidence>
<dbReference type="Proteomes" id="UP001320691">
    <property type="component" value="Unassembled WGS sequence"/>
</dbReference>
<reference evidence="2" key="1">
    <citation type="submission" date="2022-08" db="EMBL/GenBank/DDBJ databases">
        <title>Genomic analyses of the natural microbiome of Caenorhabditis elegans.</title>
        <authorList>
            <person name="Samuel B."/>
        </authorList>
    </citation>
    <scope>NUCLEOTIDE SEQUENCE</scope>
    <source>
        <strain evidence="2">BIGb0277</strain>
    </source>
</reference>
<evidence type="ECO:0008006" key="4">
    <source>
        <dbReference type="Google" id="ProtNLM"/>
    </source>
</evidence>
<dbReference type="RefSeq" id="WP_259262062.1">
    <property type="nucleotide sequence ID" value="NZ_JANUEK010000009.1"/>
</dbReference>
<name>A0AAW5PN53_9GAMM</name>
<evidence type="ECO:0000313" key="2">
    <source>
        <dbReference type="EMBL" id="MCS4281592.1"/>
    </source>
</evidence>
<dbReference type="EMBL" id="JANUEK010000009">
    <property type="protein sequence ID" value="MCS4281592.1"/>
    <property type="molecule type" value="Genomic_DNA"/>
</dbReference>
<comment type="caution">
    <text evidence="2">The sequence shown here is derived from an EMBL/GenBank/DDBJ whole genome shotgun (WGS) entry which is preliminary data.</text>
</comment>
<dbReference type="AlphaFoldDB" id="A0AAW5PN53"/>
<accession>A0AAW5PN53</accession>
<sequence>MSFFLVCPELDFTLELQLTATAEEQMLRQIVRVQDEGDLTRFEMRLATELGKVLPEAVDWDIKSPTRAQLALAQSLARQLGYPISDLARSSRFEMHQFISLLSGMKKMTASDSRKTGTRGKTSKRGQASAG</sequence>
<organism evidence="2 3">
    <name type="scientific">Stenotrophomonas rhizophila</name>
    <dbReference type="NCBI Taxonomy" id="216778"/>
    <lineage>
        <taxon>Bacteria</taxon>
        <taxon>Pseudomonadati</taxon>
        <taxon>Pseudomonadota</taxon>
        <taxon>Gammaproteobacteria</taxon>
        <taxon>Lysobacterales</taxon>
        <taxon>Lysobacteraceae</taxon>
        <taxon>Stenotrophomonas</taxon>
    </lineage>
</organism>
<gene>
    <name evidence="2" type="ORF">M2412_003609</name>
</gene>
<feature type="region of interest" description="Disordered" evidence="1">
    <location>
        <begin position="108"/>
        <end position="131"/>
    </location>
</feature>